<comment type="similarity">
    <text evidence="3">Belongs to the acetyltransferase family. ARD1 subfamily.</text>
</comment>
<reference evidence="7" key="2">
    <citation type="submission" date="2018-04" db="EMBL/GenBank/DDBJ databases">
        <title>Leveraging single-cell genomics to expand the Fungal Tree of Life.</title>
        <authorList>
            <consortium name="DOE Joint Genome Institute"/>
            <person name="Ahrendt S.R."/>
            <person name="Quandt C.A."/>
            <person name="Ciobanu D."/>
            <person name="Clum A."/>
            <person name="Salamov A."/>
            <person name="Andreopoulos B."/>
            <person name="Cheng J.-F."/>
            <person name="Woyke T."/>
            <person name="Pelin A."/>
            <person name="Henrissat B."/>
            <person name="Benny G.L."/>
            <person name="Smith M.E."/>
            <person name="James T.Y."/>
            <person name="Grigoriev I.V."/>
        </authorList>
    </citation>
    <scope>NUCLEOTIDE SEQUENCE</scope>
    <source>
        <strain evidence="7">ATCC 52028</strain>
    </source>
</reference>
<gene>
    <name evidence="6" type="ORF">CAUPRSCDRAFT_5789</name>
    <name evidence="7" type="ORF">CXG81DRAFT_13644</name>
</gene>
<evidence type="ECO:0000313" key="8">
    <source>
        <dbReference type="Proteomes" id="UP000268535"/>
    </source>
</evidence>
<dbReference type="FunFam" id="3.40.630.30:FF:000037">
    <property type="entry name" value="N-alpha-acetyltransferase daf-31-like"/>
    <property type="match status" value="1"/>
</dbReference>
<proteinExistence type="inferred from homology"/>
<dbReference type="GO" id="GO:1990189">
    <property type="term" value="F:protein N-terminal-serine acetyltransferase activity"/>
    <property type="evidence" value="ECO:0007669"/>
    <property type="project" value="TreeGrafter"/>
</dbReference>
<reference evidence="6" key="3">
    <citation type="submission" date="2018-08" db="EMBL/GenBank/DDBJ databases">
        <title>Leveraging single-cell genomics to expand the Fungal Tree of Life.</title>
        <authorList>
            <consortium name="DOE Joint Genome Institute"/>
            <person name="Ahrendt S.R."/>
            <person name="Quandt C.A."/>
            <person name="Ciobanu D."/>
            <person name="Clum A."/>
            <person name="Salamov A."/>
            <person name="Andreopoulos B."/>
            <person name="Cheng J.-F."/>
            <person name="Woyke T."/>
            <person name="Pelin A."/>
            <person name="Henrissat B."/>
            <person name="Reynolds N."/>
            <person name="Benny G.L."/>
            <person name="Smith M.E."/>
            <person name="James T.Y."/>
            <person name="Grigoriev I.V."/>
        </authorList>
    </citation>
    <scope>NUCLEOTIDE SEQUENCE</scope>
    <source>
        <strain evidence="6">ATCC 52028</strain>
    </source>
</reference>
<accession>A0A4P9X4U8</accession>
<dbReference type="InterPro" id="IPR045047">
    <property type="entry name" value="Ard1-like"/>
</dbReference>
<name>A0A4P9X4U8_9FUNG</name>
<evidence type="ECO:0000313" key="9">
    <source>
        <dbReference type="Proteomes" id="UP000274922"/>
    </source>
</evidence>
<dbReference type="OrthoDB" id="25586at2759"/>
<evidence type="ECO:0000256" key="4">
    <source>
        <dbReference type="SAM" id="MobiDB-lite"/>
    </source>
</evidence>
<dbReference type="EMBL" id="ML009144">
    <property type="protein sequence ID" value="RKO97912.1"/>
    <property type="molecule type" value="Genomic_DNA"/>
</dbReference>
<dbReference type="InterPro" id="IPR000182">
    <property type="entry name" value="GNAT_dom"/>
</dbReference>
<feature type="region of interest" description="Disordered" evidence="4">
    <location>
        <begin position="164"/>
        <end position="193"/>
    </location>
</feature>
<dbReference type="EMBL" id="ML014235">
    <property type="protein sequence ID" value="RKP00100.1"/>
    <property type="molecule type" value="Genomic_DNA"/>
</dbReference>
<protein>
    <submittedName>
        <fullName evidence="6">Acyl-CoA N-acyltransferase</fullName>
    </submittedName>
</protein>
<keyword evidence="9" id="KW-1185">Reference proteome</keyword>
<keyword evidence="1 6" id="KW-0808">Transferase</keyword>
<evidence type="ECO:0000256" key="3">
    <source>
        <dbReference type="ARBA" id="ARBA00025786"/>
    </source>
</evidence>
<evidence type="ECO:0000256" key="1">
    <source>
        <dbReference type="ARBA" id="ARBA00022679"/>
    </source>
</evidence>
<dbReference type="SUPFAM" id="SSF55729">
    <property type="entry name" value="Acyl-CoA N-acyltransferases (Nat)"/>
    <property type="match status" value="1"/>
</dbReference>
<organism evidence="7 9">
    <name type="scientific">Caulochytrium protostelioides</name>
    <dbReference type="NCBI Taxonomy" id="1555241"/>
    <lineage>
        <taxon>Eukaryota</taxon>
        <taxon>Fungi</taxon>
        <taxon>Fungi incertae sedis</taxon>
        <taxon>Chytridiomycota</taxon>
        <taxon>Chytridiomycota incertae sedis</taxon>
        <taxon>Chytridiomycetes</taxon>
        <taxon>Caulochytriales</taxon>
        <taxon>Caulochytriaceae</taxon>
        <taxon>Caulochytrium</taxon>
    </lineage>
</organism>
<feature type="compositionally biased region" description="Basic and acidic residues" evidence="4">
    <location>
        <begin position="164"/>
        <end position="175"/>
    </location>
</feature>
<dbReference type="PANTHER" id="PTHR23091">
    <property type="entry name" value="N-TERMINAL ACETYLTRANSFERASE"/>
    <property type="match status" value="1"/>
</dbReference>
<dbReference type="InterPro" id="IPR016181">
    <property type="entry name" value="Acyl_CoA_acyltransferase"/>
</dbReference>
<feature type="compositionally biased region" description="Low complexity" evidence="4">
    <location>
        <begin position="179"/>
        <end position="193"/>
    </location>
</feature>
<keyword evidence="2 6" id="KW-0012">Acyltransferase</keyword>
<evidence type="ECO:0000313" key="6">
    <source>
        <dbReference type="EMBL" id="RKO97912.1"/>
    </source>
</evidence>
<dbReference type="PROSITE" id="PS51186">
    <property type="entry name" value="GNAT"/>
    <property type="match status" value="1"/>
</dbReference>
<dbReference type="AlphaFoldDB" id="A0A4P9X4U8"/>
<reference evidence="8 9" key="1">
    <citation type="journal article" date="2018" name="Nat. Microbiol.">
        <title>Leveraging single-cell genomics to expand the fungal tree of life.</title>
        <authorList>
            <person name="Ahrendt S.R."/>
            <person name="Quandt C.A."/>
            <person name="Ciobanu D."/>
            <person name="Clum A."/>
            <person name="Salamov A."/>
            <person name="Andreopoulos B."/>
            <person name="Cheng J.F."/>
            <person name="Woyke T."/>
            <person name="Pelin A."/>
            <person name="Henrissat B."/>
            <person name="Reynolds N.K."/>
            <person name="Benny G.L."/>
            <person name="Smith M.E."/>
            <person name="James T.Y."/>
            <person name="Grigoriev I.V."/>
        </authorList>
    </citation>
    <scope>NUCLEOTIDE SEQUENCE [LARGE SCALE GENOMIC DNA]</scope>
    <source>
        <strain evidence="8 9">ATCC 52028</strain>
    </source>
</reference>
<dbReference type="Gene3D" id="3.40.630.30">
    <property type="match status" value="1"/>
</dbReference>
<sequence>MITIRQATAHDLVAMQNCNLMNLPENYQMKYYYYHAMTWPQLTYVAVAPSGEVVGYVLGKLDEEAPADDMNGHITSLAVLRTWRRLGIAARLMRQSMLAMAEVFNAKRCSLHVRQSNAAALHLYRDTLQFNVEKIEENYYADGENAYSMRKYFNPEDEAKAKAKAAAEEAAKEGADSQNTPAATANAVVEAKA</sequence>
<evidence type="ECO:0000259" key="5">
    <source>
        <dbReference type="PROSITE" id="PS51186"/>
    </source>
</evidence>
<dbReference type="GO" id="GO:1990190">
    <property type="term" value="F:protein-N-terminal-glutamate acetyltransferase activity"/>
    <property type="evidence" value="ECO:0007669"/>
    <property type="project" value="TreeGrafter"/>
</dbReference>
<dbReference type="PANTHER" id="PTHR23091:SF4">
    <property type="entry name" value="N-TERMINAL AMINO-ACID N(ALPHA)-ACETYLTRANSFERASE NATA"/>
    <property type="match status" value="1"/>
</dbReference>
<dbReference type="STRING" id="1555241.A0A4P9X4U8"/>
<evidence type="ECO:0000313" key="7">
    <source>
        <dbReference type="EMBL" id="RKP00100.1"/>
    </source>
</evidence>
<dbReference type="Proteomes" id="UP000274922">
    <property type="component" value="Unassembled WGS sequence"/>
</dbReference>
<dbReference type="Pfam" id="PF00583">
    <property type="entry name" value="Acetyltransf_1"/>
    <property type="match status" value="1"/>
</dbReference>
<dbReference type="Proteomes" id="UP000268535">
    <property type="component" value="Unassembled WGS sequence"/>
</dbReference>
<evidence type="ECO:0000256" key="2">
    <source>
        <dbReference type="ARBA" id="ARBA00023315"/>
    </source>
</evidence>
<dbReference type="GO" id="GO:0031415">
    <property type="term" value="C:NatA complex"/>
    <property type="evidence" value="ECO:0007669"/>
    <property type="project" value="InterPro"/>
</dbReference>
<feature type="domain" description="N-acetyltransferase" evidence="5">
    <location>
        <begin position="2"/>
        <end position="154"/>
    </location>
</feature>
<dbReference type="CDD" id="cd04301">
    <property type="entry name" value="NAT_SF"/>
    <property type="match status" value="1"/>
</dbReference>